<accession>A0A183EZE5</accession>
<evidence type="ECO:0000256" key="6">
    <source>
        <dbReference type="RuleBase" id="RU366017"/>
    </source>
</evidence>
<dbReference type="OrthoDB" id="2526284at2759"/>
<evidence type="ECO:0000313" key="7">
    <source>
        <dbReference type="EMBL" id="VDN45409.1"/>
    </source>
</evidence>
<keyword evidence="5" id="KW-0472">Membrane</keyword>
<dbReference type="EC" id="2.4.1.-" evidence="6"/>
<evidence type="ECO:0000256" key="2">
    <source>
        <dbReference type="ARBA" id="ARBA00007647"/>
    </source>
</evidence>
<dbReference type="GO" id="GO:0016757">
    <property type="term" value="F:glycosyltransferase activity"/>
    <property type="evidence" value="ECO:0007669"/>
    <property type="project" value="UniProtKB-UniRule"/>
</dbReference>
<evidence type="ECO:0000256" key="5">
    <source>
        <dbReference type="ARBA" id="ARBA00023136"/>
    </source>
</evidence>
<keyword evidence="4 6" id="KW-0808">Transferase</keyword>
<reference evidence="9" key="1">
    <citation type="submission" date="2016-06" db="UniProtKB">
        <authorList>
            <consortium name="WormBaseParasite"/>
        </authorList>
    </citation>
    <scope>IDENTIFICATION</scope>
</reference>
<dbReference type="EMBL" id="UYRT01110088">
    <property type="protein sequence ID" value="VDN45409.1"/>
    <property type="molecule type" value="Genomic_DNA"/>
</dbReference>
<comment type="similarity">
    <text evidence="2 6">Belongs to the glycosyltransferase 92 family.</text>
</comment>
<evidence type="ECO:0000256" key="3">
    <source>
        <dbReference type="ARBA" id="ARBA00022676"/>
    </source>
</evidence>
<dbReference type="Pfam" id="PF01697">
    <property type="entry name" value="Glyco_transf_92"/>
    <property type="match status" value="1"/>
</dbReference>
<evidence type="ECO:0000256" key="4">
    <source>
        <dbReference type="ARBA" id="ARBA00022679"/>
    </source>
</evidence>
<name>A0A183EZE5_9BILA</name>
<reference evidence="7 8" key="2">
    <citation type="submission" date="2018-11" db="EMBL/GenBank/DDBJ databases">
        <authorList>
            <consortium name="Pathogen Informatics"/>
        </authorList>
    </citation>
    <scope>NUCLEOTIDE SEQUENCE [LARGE SCALE GENOMIC DNA]</scope>
</reference>
<dbReference type="Proteomes" id="UP000271098">
    <property type="component" value="Unassembled WGS sequence"/>
</dbReference>
<dbReference type="InterPro" id="IPR008166">
    <property type="entry name" value="Glyco_transf_92"/>
</dbReference>
<comment type="subcellular location">
    <subcellularLocation>
        <location evidence="1">Membrane</location>
        <topology evidence="1">Single-pass membrane protein</topology>
    </subcellularLocation>
</comment>
<dbReference type="GO" id="GO:0016020">
    <property type="term" value="C:membrane"/>
    <property type="evidence" value="ECO:0007669"/>
    <property type="project" value="UniProtKB-SubCell"/>
</dbReference>
<dbReference type="WBParaSite" id="GPUH_0002636601-mRNA-1">
    <property type="protein sequence ID" value="GPUH_0002636601-mRNA-1"/>
    <property type="gene ID" value="GPUH_0002636601"/>
</dbReference>
<sequence length="71" mass="8175">MLQCLSFQVVTSINDCILRSRGHTRYLISADLDEIIVAHKEDSLLKLLDKLEMLSKESRAFVIRSSFALYE</sequence>
<organism evidence="9">
    <name type="scientific">Gongylonema pulchrum</name>
    <dbReference type="NCBI Taxonomy" id="637853"/>
    <lineage>
        <taxon>Eukaryota</taxon>
        <taxon>Metazoa</taxon>
        <taxon>Ecdysozoa</taxon>
        <taxon>Nematoda</taxon>
        <taxon>Chromadorea</taxon>
        <taxon>Rhabditida</taxon>
        <taxon>Spirurina</taxon>
        <taxon>Spiruromorpha</taxon>
        <taxon>Spiruroidea</taxon>
        <taxon>Gongylonematidae</taxon>
        <taxon>Gongylonema</taxon>
    </lineage>
</organism>
<keyword evidence="3 6" id="KW-0328">Glycosyltransferase</keyword>
<evidence type="ECO:0000256" key="1">
    <source>
        <dbReference type="ARBA" id="ARBA00004167"/>
    </source>
</evidence>
<proteinExistence type="inferred from homology"/>
<protein>
    <recommendedName>
        <fullName evidence="6">Glycosyltransferase family 92 protein</fullName>
        <ecNumber evidence="6">2.4.1.-</ecNumber>
    </recommendedName>
</protein>
<evidence type="ECO:0000313" key="8">
    <source>
        <dbReference type="Proteomes" id="UP000271098"/>
    </source>
</evidence>
<dbReference type="AlphaFoldDB" id="A0A183EZE5"/>
<evidence type="ECO:0000313" key="9">
    <source>
        <dbReference type="WBParaSite" id="GPUH_0002636601-mRNA-1"/>
    </source>
</evidence>
<keyword evidence="8" id="KW-1185">Reference proteome</keyword>
<gene>
    <name evidence="7" type="ORF">GPUH_LOCUS26337</name>
</gene>